<dbReference type="CDD" id="cd00449">
    <property type="entry name" value="PLPDE_IV"/>
    <property type="match status" value="1"/>
</dbReference>
<name>A0A2T0BG18_9CLOT</name>
<sequence length="267" mass="30902">MKDAIGIFYIENGKTRGIDNWENQEGTDIIYEVIRVIEGKVLFYESHYDRMVNSCILSNTEFKMTKYSLKKDIELLIESNKVREGNLKITFKSKEKVLRIFCIKHSYPTTDMYKLGVKTILYYGERTNPNAKIINNNFRKDVQDKIEEKNAFEAILVNKDNNITEGSKSNIFLIKDEILFTSRVELVLPGVTRTEIINVAKKNNIKVCEGNVNADTIEEFDALFISGTSPNILPISDVNDIKYNINHKLLRQLMILFEDTIKRQINV</sequence>
<dbReference type="Proteomes" id="UP000239471">
    <property type="component" value="Unassembled WGS sequence"/>
</dbReference>
<accession>A0A2T0BG18</accession>
<dbReference type="OrthoDB" id="9805628at2"/>
<dbReference type="RefSeq" id="WP_106059448.1">
    <property type="nucleotide sequence ID" value="NZ_PVXQ01000012.1"/>
</dbReference>
<evidence type="ECO:0000256" key="4">
    <source>
        <dbReference type="RuleBase" id="RU004106"/>
    </source>
</evidence>
<dbReference type="GO" id="GO:0005829">
    <property type="term" value="C:cytosol"/>
    <property type="evidence" value="ECO:0007669"/>
    <property type="project" value="TreeGrafter"/>
</dbReference>
<keyword evidence="6" id="KW-0032">Aminotransferase</keyword>
<dbReference type="PROSITE" id="PS00770">
    <property type="entry name" value="AA_TRANSFER_CLASS_4"/>
    <property type="match status" value="1"/>
</dbReference>
<dbReference type="EMBL" id="PVXQ01000012">
    <property type="protein sequence ID" value="PRR82819.1"/>
    <property type="molecule type" value="Genomic_DNA"/>
</dbReference>
<dbReference type="InterPro" id="IPR043132">
    <property type="entry name" value="BCAT-like_C"/>
</dbReference>
<evidence type="ECO:0000313" key="6">
    <source>
        <dbReference type="EMBL" id="PRR82819.1"/>
    </source>
</evidence>
<dbReference type="PANTHER" id="PTHR42743:SF11">
    <property type="entry name" value="AMINODEOXYCHORISMATE LYASE"/>
    <property type="match status" value="1"/>
</dbReference>
<proteinExistence type="inferred from homology"/>
<dbReference type="Gene3D" id="3.20.10.10">
    <property type="entry name" value="D-amino Acid Aminotransferase, subunit A, domain 2"/>
    <property type="match status" value="1"/>
</dbReference>
<organism evidence="6 7">
    <name type="scientific">Clostridium vincentii</name>
    <dbReference type="NCBI Taxonomy" id="52704"/>
    <lineage>
        <taxon>Bacteria</taxon>
        <taxon>Bacillati</taxon>
        <taxon>Bacillota</taxon>
        <taxon>Clostridia</taxon>
        <taxon>Eubacteriales</taxon>
        <taxon>Clostridiaceae</taxon>
        <taxon>Clostridium</taxon>
    </lineage>
</organism>
<comment type="cofactor">
    <cofactor evidence="1 5">
        <name>pyridoxal 5'-phosphate</name>
        <dbReference type="ChEBI" id="CHEBI:597326"/>
    </cofactor>
</comment>
<dbReference type="Gene3D" id="3.30.470.10">
    <property type="match status" value="1"/>
</dbReference>
<dbReference type="InterPro" id="IPR043131">
    <property type="entry name" value="BCAT-like_N"/>
</dbReference>
<dbReference type="InterPro" id="IPR036038">
    <property type="entry name" value="Aminotransferase-like"/>
</dbReference>
<comment type="caution">
    <text evidence="6">The sequence shown here is derived from an EMBL/GenBank/DDBJ whole genome shotgun (WGS) entry which is preliminary data.</text>
</comment>
<evidence type="ECO:0000313" key="7">
    <source>
        <dbReference type="Proteomes" id="UP000239471"/>
    </source>
</evidence>
<dbReference type="EC" id="2.6.1.21" evidence="6"/>
<comment type="similarity">
    <text evidence="2 4">Belongs to the class-IV pyridoxal-phosphate-dependent aminotransferase family.</text>
</comment>
<evidence type="ECO:0000256" key="1">
    <source>
        <dbReference type="ARBA" id="ARBA00001933"/>
    </source>
</evidence>
<protein>
    <submittedName>
        <fullName evidence="6">D-alanine aminotransferase</fullName>
        <ecNumber evidence="6">2.6.1.21</ecNumber>
    </submittedName>
</protein>
<keyword evidence="6" id="KW-0808">Transferase</keyword>
<dbReference type="InterPro" id="IPR001544">
    <property type="entry name" value="Aminotrans_IV"/>
</dbReference>
<dbReference type="SUPFAM" id="SSF56752">
    <property type="entry name" value="D-aminoacid aminotransferase-like PLP-dependent enzymes"/>
    <property type="match status" value="1"/>
</dbReference>
<evidence type="ECO:0000256" key="5">
    <source>
        <dbReference type="RuleBase" id="RU004516"/>
    </source>
</evidence>
<dbReference type="Pfam" id="PF01063">
    <property type="entry name" value="Aminotran_4"/>
    <property type="match status" value="1"/>
</dbReference>
<evidence type="ECO:0000256" key="2">
    <source>
        <dbReference type="ARBA" id="ARBA00009320"/>
    </source>
</evidence>
<evidence type="ECO:0000256" key="3">
    <source>
        <dbReference type="ARBA" id="ARBA00022898"/>
    </source>
</evidence>
<dbReference type="PANTHER" id="PTHR42743">
    <property type="entry name" value="AMINO-ACID AMINOTRANSFERASE"/>
    <property type="match status" value="1"/>
</dbReference>
<keyword evidence="7" id="KW-1185">Reference proteome</keyword>
<reference evidence="6 7" key="1">
    <citation type="submission" date="2018-03" db="EMBL/GenBank/DDBJ databases">
        <title>Genome sequence of Clostridium vincentii DSM 10228.</title>
        <authorList>
            <person name="Poehlein A."/>
            <person name="Daniel R."/>
        </authorList>
    </citation>
    <scope>NUCLEOTIDE SEQUENCE [LARGE SCALE GENOMIC DNA]</scope>
    <source>
        <strain evidence="6 7">DSM 10228</strain>
    </source>
</reference>
<dbReference type="GO" id="GO:0046394">
    <property type="term" value="P:carboxylic acid biosynthetic process"/>
    <property type="evidence" value="ECO:0007669"/>
    <property type="project" value="UniProtKB-ARBA"/>
</dbReference>
<dbReference type="GO" id="GO:0047810">
    <property type="term" value="F:D-alanine-2-oxoglutarate aminotransferase activity"/>
    <property type="evidence" value="ECO:0007669"/>
    <property type="project" value="UniProtKB-EC"/>
</dbReference>
<gene>
    <name evidence="6" type="primary">dat</name>
    <name evidence="6" type="ORF">CLVI_14560</name>
</gene>
<dbReference type="InterPro" id="IPR050571">
    <property type="entry name" value="Class-IV_PLP-Dep_Aminotrnsfr"/>
</dbReference>
<keyword evidence="3 5" id="KW-0663">Pyridoxal phosphate</keyword>
<dbReference type="InterPro" id="IPR018300">
    <property type="entry name" value="Aminotrans_IV_CS"/>
</dbReference>
<dbReference type="AlphaFoldDB" id="A0A2T0BG18"/>